<feature type="compositionally biased region" description="Basic and acidic residues" evidence="1">
    <location>
        <begin position="56"/>
        <end position="66"/>
    </location>
</feature>
<dbReference type="EMBL" id="BAABHO010000033">
    <property type="protein sequence ID" value="GAA4798423.1"/>
    <property type="molecule type" value="Genomic_DNA"/>
</dbReference>
<proteinExistence type="predicted"/>
<reference evidence="3" key="1">
    <citation type="journal article" date="2019" name="Int. J. Syst. Evol. Microbiol.">
        <title>The Global Catalogue of Microorganisms (GCM) 10K type strain sequencing project: providing services to taxonomists for standard genome sequencing and annotation.</title>
        <authorList>
            <consortium name="The Broad Institute Genomics Platform"/>
            <consortium name="The Broad Institute Genome Sequencing Center for Infectious Disease"/>
            <person name="Wu L."/>
            <person name="Ma J."/>
        </authorList>
    </citation>
    <scope>NUCLEOTIDE SEQUENCE [LARGE SCALE GENOMIC DNA]</scope>
    <source>
        <strain evidence="3">JCM 17979</strain>
    </source>
</reference>
<evidence type="ECO:0000313" key="3">
    <source>
        <dbReference type="Proteomes" id="UP001500928"/>
    </source>
</evidence>
<evidence type="ECO:0000313" key="2">
    <source>
        <dbReference type="EMBL" id="GAA4798423.1"/>
    </source>
</evidence>
<comment type="caution">
    <text evidence="2">The sequence shown here is derived from an EMBL/GenBank/DDBJ whole genome shotgun (WGS) entry which is preliminary data.</text>
</comment>
<name>A0ABP9BPQ9_9PSEU</name>
<evidence type="ECO:0000256" key="1">
    <source>
        <dbReference type="SAM" id="MobiDB-lite"/>
    </source>
</evidence>
<gene>
    <name evidence="2" type="ORF">GCM10023200_38650</name>
</gene>
<accession>A0ABP9BPQ9</accession>
<organism evidence="2 3">
    <name type="scientific">Actinomycetospora chlora</name>
    <dbReference type="NCBI Taxonomy" id="663608"/>
    <lineage>
        <taxon>Bacteria</taxon>
        <taxon>Bacillati</taxon>
        <taxon>Actinomycetota</taxon>
        <taxon>Actinomycetes</taxon>
        <taxon>Pseudonocardiales</taxon>
        <taxon>Pseudonocardiaceae</taxon>
        <taxon>Actinomycetospora</taxon>
    </lineage>
</organism>
<keyword evidence="3" id="KW-1185">Reference proteome</keyword>
<feature type="region of interest" description="Disordered" evidence="1">
    <location>
        <begin position="56"/>
        <end position="79"/>
    </location>
</feature>
<dbReference type="Proteomes" id="UP001500928">
    <property type="component" value="Unassembled WGS sequence"/>
</dbReference>
<protein>
    <submittedName>
        <fullName evidence="2">Uncharacterized protein</fullName>
    </submittedName>
</protein>
<sequence>MKAPAVGKRAAMPAIPDEHVVRVLRPFVAATGPVLRGLRDADPFRLGRLARRRALELSEQSGREPEPAPTTRRGRAGRVLRHGRARALDRLATSKLPGTPRWQSMSPEERDQWWVSRVGRFTSVVASIPGIGGALARRLPVSDILGLAAQGLVVCAIASEHGMDGRDEQVRLLANVLFGRDVDPSRHGDPHGADVEREAGELRGTVGQEHEERGRLSALAHAVWRMGKTLWGLQSELDRRPQGGRVWRGVANLPVVGAVGSYRSERSGLKRAARAAARWVAREQGRA</sequence>